<dbReference type="PANTHER" id="PTHR40266">
    <property type="entry name" value="TOXIN HIGB-1"/>
    <property type="match status" value="1"/>
</dbReference>
<evidence type="ECO:0000313" key="2">
    <source>
        <dbReference type="Proteomes" id="UP001367771"/>
    </source>
</evidence>
<dbReference type="InterPro" id="IPR007711">
    <property type="entry name" value="HigB-1"/>
</dbReference>
<comment type="caution">
    <text evidence="1">The sequence shown here is derived from an EMBL/GenBank/DDBJ whole genome shotgun (WGS) entry which is preliminary data.</text>
</comment>
<gene>
    <name evidence="1" type="ORF">V8201_01215</name>
</gene>
<dbReference type="InterPro" id="IPR035093">
    <property type="entry name" value="RelE/ParE_toxin_dom_sf"/>
</dbReference>
<dbReference type="Pfam" id="PF05015">
    <property type="entry name" value="HigB-like_toxin"/>
    <property type="match status" value="1"/>
</dbReference>
<name>A0ABU8GZI9_9SPHN</name>
<dbReference type="Proteomes" id="UP001367771">
    <property type="component" value="Unassembled WGS sequence"/>
</dbReference>
<dbReference type="SUPFAM" id="SSF143011">
    <property type="entry name" value="RelE-like"/>
    <property type="match status" value="1"/>
</dbReference>
<dbReference type="EMBL" id="JBBBDM010000001">
    <property type="protein sequence ID" value="MEI5685690.1"/>
    <property type="molecule type" value="Genomic_DNA"/>
</dbReference>
<dbReference type="PANTHER" id="PTHR40266:SF2">
    <property type="entry name" value="TOXIN HIGB-1"/>
    <property type="match status" value="1"/>
</dbReference>
<accession>A0ABU8GZI9</accession>
<evidence type="ECO:0000313" key="1">
    <source>
        <dbReference type="EMBL" id="MEI5685690.1"/>
    </source>
</evidence>
<keyword evidence="2" id="KW-1185">Reference proteome</keyword>
<sequence>MIRSFADAKTERIWNRDRSRLLPPDIQQRAMRRLTLLDSAQSLEELAQIKGNRLHALQGDRAGQHAIAINMQWRVCFLWKDGDAYDVEIADYH</sequence>
<dbReference type="Gene3D" id="3.30.2310.20">
    <property type="entry name" value="RelE-like"/>
    <property type="match status" value="1"/>
</dbReference>
<reference evidence="1 2" key="1">
    <citation type="journal article" date="2013" name="Int. J. Syst. Evol. Microbiol.">
        <title>Sphingomonas kyungheensis sp. nov., a bacterium with ginsenoside-converting activity isolated from soil of a ginseng field.</title>
        <authorList>
            <person name="Son H.M."/>
            <person name="Yang J.E."/>
            <person name="Park Y."/>
            <person name="Han C.K."/>
            <person name="Kim S.G."/>
            <person name="Kook M."/>
            <person name="Yi T.H."/>
        </authorList>
    </citation>
    <scope>NUCLEOTIDE SEQUENCE [LARGE SCALE GENOMIC DNA]</scope>
    <source>
        <strain evidence="1 2">LMG 26582</strain>
    </source>
</reference>
<dbReference type="RefSeq" id="WP_336544279.1">
    <property type="nucleotide sequence ID" value="NZ_JBBBDM010000001.1"/>
</dbReference>
<protein>
    <submittedName>
        <fullName evidence="1">Type II toxin-antitoxin system RelE/ParE family toxin</fullName>
    </submittedName>
</protein>
<proteinExistence type="predicted"/>
<organism evidence="1 2">
    <name type="scientific">Sphingomonas kyungheensis</name>
    <dbReference type="NCBI Taxonomy" id="1069987"/>
    <lineage>
        <taxon>Bacteria</taxon>
        <taxon>Pseudomonadati</taxon>
        <taxon>Pseudomonadota</taxon>
        <taxon>Alphaproteobacteria</taxon>
        <taxon>Sphingomonadales</taxon>
        <taxon>Sphingomonadaceae</taxon>
        <taxon>Sphingomonas</taxon>
    </lineage>
</organism>